<proteinExistence type="predicted"/>
<name>A0A1I7RZV9_BURXY</name>
<evidence type="ECO:0000313" key="2">
    <source>
        <dbReference type="WBParaSite" id="BXY_0628200.1"/>
    </source>
</evidence>
<dbReference type="Proteomes" id="UP000095284">
    <property type="component" value="Unplaced"/>
</dbReference>
<organism evidence="1 2">
    <name type="scientific">Bursaphelenchus xylophilus</name>
    <name type="common">Pinewood nematode worm</name>
    <name type="synonym">Aphelenchoides xylophilus</name>
    <dbReference type="NCBI Taxonomy" id="6326"/>
    <lineage>
        <taxon>Eukaryota</taxon>
        <taxon>Metazoa</taxon>
        <taxon>Ecdysozoa</taxon>
        <taxon>Nematoda</taxon>
        <taxon>Chromadorea</taxon>
        <taxon>Rhabditida</taxon>
        <taxon>Tylenchina</taxon>
        <taxon>Tylenchomorpha</taxon>
        <taxon>Aphelenchoidea</taxon>
        <taxon>Aphelenchoididae</taxon>
        <taxon>Bursaphelenchus</taxon>
    </lineage>
</organism>
<evidence type="ECO:0000313" key="1">
    <source>
        <dbReference type="Proteomes" id="UP000095284"/>
    </source>
</evidence>
<dbReference type="AlphaFoldDB" id="A0A1I7RZV9"/>
<dbReference type="WBParaSite" id="BXY_0628200.1">
    <property type="protein sequence ID" value="BXY_0628200.1"/>
    <property type="gene ID" value="BXY_0628200"/>
</dbReference>
<protein>
    <submittedName>
        <fullName evidence="2">Uncharacterized protein</fullName>
    </submittedName>
</protein>
<reference evidence="2" key="1">
    <citation type="submission" date="2016-11" db="UniProtKB">
        <authorList>
            <consortium name="WormBaseParasite"/>
        </authorList>
    </citation>
    <scope>IDENTIFICATION</scope>
</reference>
<sequence>MAILETAHILNDHKLNVCATFFIFPDPLAFNFTSISMRGNTRKGGEKGLVNGHPARGKENIYKRSVDPTRKNLAVGQPRLGVVTQVNPPQSAMGGPHRGGDTFLIVPLSQPGKFMIRGEDERINAAPRDLVGFGPSKNRDPHMAEDKSKILKHKSESGSMTPGGRGRKGIKKSWAIWHMANGQAEKQDQVLITLV</sequence>
<accession>A0A1I7RZV9</accession>